<evidence type="ECO:0000313" key="8">
    <source>
        <dbReference type="EMBL" id="KAK5993535.1"/>
    </source>
</evidence>
<evidence type="ECO:0000256" key="4">
    <source>
        <dbReference type="ARBA" id="ARBA00023268"/>
    </source>
</evidence>
<evidence type="ECO:0000259" key="6">
    <source>
        <dbReference type="SMART" id="SM00823"/>
    </source>
</evidence>
<dbReference type="InterPro" id="IPR050091">
    <property type="entry name" value="PKS_NRPS_Biosynth_Enz"/>
</dbReference>
<keyword evidence="2" id="KW-0597">Phosphoprotein</keyword>
<dbReference type="Gene3D" id="3.90.180.10">
    <property type="entry name" value="Medium-chain alcohol dehydrogenases, catalytic domain"/>
    <property type="match status" value="1"/>
</dbReference>
<gene>
    <name evidence="8" type="ORF">PT974_06969</name>
</gene>
<feature type="domain" description="Enoyl reductase (ER)" evidence="7">
    <location>
        <begin position="220"/>
        <end position="535"/>
    </location>
</feature>
<dbReference type="InterPro" id="IPR011032">
    <property type="entry name" value="GroES-like_sf"/>
</dbReference>
<dbReference type="InterPro" id="IPR013154">
    <property type="entry name" value="ADH-like_N"/>
</dbReference>
<keyword evidence="1" id="KW-0596">Phosphopantetheine</keyword>
<dbReference type="InterPro" id="IPR013968">
    <property type="entry name" value="PKS_KR"/>
</dbReference>
<dbReference type="Pfam" id="PF13602">
    <property type="entry name" value="ADH_zinc_N_2"/>
    <property type="match status" value="1"/>
</dbReference>
<feature type="domain" description="Polyketide synthase-like phosphopantetheine-binding" evidence="6">
    <location>
        <begin position="866"/>
        <end position="940"/>
    </location>
</feature>
<dbReference type="Proteomes" id="UP001338125">
    <property type="component" value="Unassembled WGS sequence"/>
</dbReference>
<dbReference type="EMBL" id="JAVFKD010000012">
    <property type="protein sequence ID" value="KAK5993535.1"/>
    <property type="molecule type" value="Genomic_DNA"/>
</dbReference>
<dbReference type="Pfam" id="PF08240">
    <property type="entry name" value="ADH_N"/>
    <property type="match status" value="1"/>
</dbReference>
<dbReference type="InterPro" id="IPR009081">
    <property type="entry name" value="PP-bd_ACP"/>
</dbReference>
<dbReference type="SMART" id="SM00829">
    <property type="entry name" value="PKS_ER"/>
    <property type="match status" value="1"/>
</dbReference>
<keyword evidence="4" id="KW-0511">Multifunctional enzyme</keyword>
<evidence type="ECO:0000256" key="3">
    <source>
        <dbReference type="ARBA" id="ARBA00023002"/>
    </source>
</evidence>
<keyword evidence="3" id="KW-0560">Oxidoreductase</keyword>
<dbReference type="SUPFAM" id="SSF51735">
    <property type="entry name" value="NAD(P)-binding Rossmann-fold domains"/>
    <property type="match status" value="2"/>
</dbReference>
<dbReference type="InterPro" id="IPR020806">
    <property type="entry name" value="PKS_PP-bd"/>
</dbReference>
<dbReference type="PANTHER" id="PTHR43775">
    <property type="entry name" value="FATTY ACID SYNTHASE"/>
    <property type="match status" value="1"/>
</dbReference>
<dbReference type="SUPFAM" id="SSF47336">
    <property type="entry name" value="ACP-like"/>
    <property type="match status" value="1"/>
</dbReference>
<dbReference type="PANTHER" id="PTHR43775:SF37">
    <property type="entry name" value="SI:DKEY-61P9.11"/>
    <property type="match status" value="1"/>
</dbReference>
<protein>
    <submittedName>
        <fullName evidence="8">Highly reducing polyketide synthase gloL</fullName>
    </submittedName>
</protein>
<evidence type="ECO:0000256" key="1">
    <source>
        <dbReference type="ARBA" id="ARBA00022450"/>
    </source>
</evidence>
<dbReference type="InterPro" id="IPR057326">
    <property type="entry name" value="KR_dom"/>
</dbReference>
<sequence length="947" mass="102894">MDVDGPDALVSAIVSRPATTVDQMLLEVGEITIMCLDPQNDIPKRLSDELASQGTRASFITLGDTPIAYQPIISTVALESEGFDAGPYLEQLQTFFSVQSLTTALWLLPPSQIECQNPHSAELLGLVKGVSAEMSLPNFTLQISPSENAFNQLVGKVLRKVVVNAGPGDVVGEDKHFLVNNGTIMVSRYQPFLLEQETEKASSMVHSENVGRWLQPTSPGALSSLAWIEQEIPGGADGLAADEIEVDVNAIGLNFRDVLFALGIIKTDASGLGFEGAGVIRKVGSDVVGLTVGDRVAFVTNDCTWTRMRLPAAVCGLLPDNWSFEEAATIPITFMTVMHALIDVAQLMPGQSVLIHSACGGVGHAAIQLCQLLEAEVFVTVGNEDKVRYVHKELGIPMNRIFNSRDDSFVSGIMRETNGQGVDVVLNSLSGNLLHASWNCVAEFGKMIELGKRDAQGFAKLSLEAFLSCRTYSSIDVLQLLAKRPKQGIRLFQRVMQLCSSGKILPIPHQAFSASEVELGFRTLQRGAHIGKLVISIPQSPSKFEAVAARNETKFDPNASYLLTGGLGGLGKSMATWMAERGARDFVFLSPSAGSTSHSAYIRELESMGCKVHPVSGKVEEIADVKTALAAARGPIKGVVHLAMKLKDMSFQSMLPGDWSTVMAPKADGAINLHQSLLEAGQDLDFFILTSSMAGVMETPGQANYHASNSFLESFAQYRRSIGLPASVIVLPAIGDVGYVAADERLKRYFAPQNAILYEKDLIKYLEHAVRNQMLHSRGDERQRFFGTRRDDGVVYMGLLSPTSLNDVKCQTAWRYDPRMGSYHNAKDKAQSQATGGSLKSRMAKILSDVQVSPSMLKEDETILKLATLIGGHLFSLMMREETAVENFLEQPFRQMGLDSMVLLELRGWWAEAIGIPISPVELAGKTNLKELGECAAGKLYKRFSSV</sequence>
<dbReference type="Gene3D" id="3.40.50.720">
    <property type="entry name" value="NAD(P)-binding Rossmann-like Domain"/>
    <property type="match status" value="2"/>
</dbReference>
<feature type="domain" description="Ketoreductase" evidence="5">
    <location>
        <begin position="559"/>
        <end position="739"/>
    </location>
</feature>
<comment type="caution">
    <text evidence="8">The sequence shown here is derived from an EMBL/GenBank/DDBJ whole genome shotgun (WGS) entry which is preliminary data.</text>
</comment>
<dbReference type="InterPro" id="IPR036291">
    <property type="entry name" value="NAD(P)-bd_dom_sf"/>
</dbReference>
<evidence type="ECO:0000313" key="9">
    <source>
        <dbReference type="Proteomes" id="UP001338125"/>
    </source>
</evidence>
<dbReference type="CDD" id="cd05195">
    <property type="entry name" value="enoyl_red"/>
    <property type="match status" value="1"/>
</dbReference>
<dbReference type="SMART" id="SM00822">
    <property type="entry name" value="PKS_KR"/>
    <property type="match status" value="1"/>
</dbReference>
<evidence type="ECO:0000259" key="5">
    <source>
        <dbReference type="SMART" id="SM00822"/>
    </source>
</evidence>
<dbReference type="InterPro" id="IPR036736">
    <property type="entry name" value="ACP-like_sf"/>
</dbReference>
<dbReference type="Pfam" id="PF00550">
    <property type="entry name" value="PP-binding"/>
    <property type="match status" value="1"/>
</dbReference>
<reference evidence="8 9" key="1">
    <citation type="submission" date="2024-01" db="EMBL/GenBank/DDBJ databases">
        <title>Complete genome of Cladobotryum mycophilum ATHUM6906.</title>
        <authorList>
            <person name="Christinaki A.C."/>
            <person name="Myridakis A.I."/>
            <person name="Kouvelis V.N."/>
        </authorList>
    </citation>
    <scope>NUCLEOTIDE SEQUENCE [LARGE SCALE GENOMIC DNA]</scope>
    <source>
        <strain evidence="8 9">ATHUM6906</strain>
    </source>
</reference>
<evidence type="ECO:0000256" key="2">
    <source>
        <dbReference type="ARBA" id="ARBA00022553"/>
    </source>
</evidence>
<dbReference type="InterPro" id="IPR020843">
    <property type="entry name" value="ER"/>
</dbReference>
<accession>A0ABR0SN00</accession>
<dbReference type="Pfam" id="PF08659">
    <property type="entry name" value="KR"/>
    <property type="match status" value="1"/>
</dbReference>
<organism evidence="8 9">
    <name type="scientific">Cladobotryum mycophilum</name>
    <dbReference type="NCBI Taxonomy" id="491253"/>
    <lineage>
        <taxon>Eukaryota</taxon>
        <taxon>Fungi</taxon>
        <taxon>Dikarya</taxon>
        <taxon>Ascomycota</taxon>
        <taxon>Pezizomycotina</taxon>
        <taxon>Sordariomycetes</taxon>
        <taxon>Hypocreomycetidae</taxon>
        <taxon>Hypocreales</taxon>
        <taxon>Hypocreaceae</taxon>
        <taxon>Cladobotryum</taxon>
    </lineage>
</organism>
<evidence type="ECO:0000259" key="7">
    <source>
        <dbReference type="SMART" id="SM00829"/>
    </source>
</evidence>
<name>A0ABR0SN00_9HYPO</name>
<keyword evidence="9" id="KW-1185">Reference proteome</keyword>
<dbReference type="SMART" id="SM00823">
    <property type="entry name" value="PKS_PP"/>
    <property type="match status" value="1"/>
</dbReference>
<proteinExistence type="predicted"/>
<dbReference type="SUPFAM" id="SSF50129">
    <property type="entry name" value="GroES-like"/>
    <property type="match status" value="1"/>
</dbReference>